<dbReference type="PANTHER" id="PTHR32432:SF4">
    <property type="entry name" value="CELL DIVISION PROTEIN FTSA"/>
    <property type="match status" value="1"/>
</dbReference>
<evidence type="ECO:0000256" key="4">
    <source>
        <dbReference type="ARBA" id="ARBA00023306"/>
    </source>
</evidence>
<dbReference type="InterPro" id="IPR020823">
    <property type="entry name" value="Cell_div_FtsA"/>
</dbReference>
<dbReference type="EMBL" id="BAQD01000001">
    <property type="protein sequence ID" value="GBQ04508.1"/>
    <property type="molecule type" value="Genomic_DNA"/>
</dbReference>
<dbReference type="InterPro" id="IPR043129">
    <property type="entry name" value="ATPase_NBD"/>
</dbReference>
<dbReference type="PANTHER" id="PTHR32432">
    <property type="entry name" value="CELL DIVISION PROTEIN FTSA-RELATED"/>
    <property type="match status" value="1"/>
</dbReference>
<dbReference type="PIRSF" id="PIRSF003101">
    <property type="entry name" value="FtsA"/>
    <property type="match status" value="1"/>
</dbReference>
<dbReference type="SUPFAM" id="SSF53067">
    <property type="entry name" value="Actin-like ATPase domain"/>
    <property type="match status" value="2"/>
</dbReference>
<name>A0ABQ0NVQ7_9PROT</name>
<protein>
    <recommendedName>
        <fullName evidence="5 6">Cell division protein FtsA</fullName>
    </recommendedName>
</protein>
<dbReference type="CDD" id="cd24048">
    <property type="entry name" value="ASKHA_NBD_FtsA"/>
    <property type="match status" value="1"/>
</dbReference>
<evidence type="ECO:0000256" key="2">
    <source>
        <dbReference type="ARBA" id="ARBA00022618"/>
    </source>
</evidence>
<sequence length="446" mass="47737">MTALTMSSPSSSAALPVSSENENRAVLPLLPSEERPGFTWRPGIHAVLDIGSTKTTCLIGRGLSNGGVKVLGWGWRRSEGITSGAIVDTARVEAVIRATVGDAETQARRRIEEVIVNLSCGNPQSYHIDTAMTPGGREVTPKDVRSLLNHARQQAFYEGRSIVSTLPLGFNVDETPAVPDPCGHQCTELLGKFHLIDANTSALRTLSTVLHRAELRLNGLVSSPFASGLSVLDHDERDLGVTVVEMGAGTTSLAVFSHGRLLHTAQLRIGGHHITRDIAAALSVHTDVAEWLKTMHGAAQPVADDEHHIIRLPVSHGRSLERISRARLVSIIAPRIEETLEMTRHYLDNAGLGRLAEGRVVLTGGASLLSGLGPVAARIFGRQVRMGQPHMIYGLPESAAISAGFSTVSGLLTWACGADESFCLPEDDSPPSGIMKRLVNLISRHV</sequence>
<dbReference type="RefSeq" id="WP_018979702.1">
    <property type="nucleotide sequence ID" value="NZ_BAQD01000001.1"/>
</dbReference>
<comment type="subcellular location">
    <subcellularLocation>
        <location evidence="5">Cell membrane</location>
        <topology evidence="5">Peripheral membrane protein</topology>
        <orientation evidence="5">Cytoplasmic side</orientation>
    </subcellularLocation>
    <text evidence="5">Localizes to the Z ring in an FtsZ-dependent manner. Targeted to the membrane through a conserved C-terminal amphipathic helix.</text>
</comment>
<accession>A0ABQ0NVQ7</accession>
<dbReference type="Pfam" id="PF14450">
    <property type="entry name" value="FtsA"/>
    <property type="match status" value="1"/>
</dbReference>
<dbReference type="Pfam" id="PF02491">
    <property type="entry name" value="SHS2_FTSA"/>
    <property type="match status" value="1"/>
</dbReference>
<evidence type="ECO:0000256" key="5">
    <source>
        <dbReference type="HAMAP-Rule" id="MF_02033"/>
    </source>
</evidence>
<organism evidence="8 9">
    <name type="scientific">Saccharibacter floricola DSM 15669</name>
    <dbReference type="NCBI Taxonomy" id="1123227"/>
    <lineage>
        <taxon>Bacteria</taxon>
        <taxon>Pseudomonadati</taxon>
        <taxon>Pseudomonadota</taxon>
        <taxon>Alphaproteobacteria</taxon>
        <taxon>Acetobacterales</taxon>
        <taxon>Acetobacteraceae</taxon>
        <taxon>Saccharibacter</taxon>
    </lineage>
</organism>
<dbReference type="HAMAP" id="MF_02033">
    <property type="entry name" value="FtsA"/>
    <property type="match status" value="1"/>
</dbReference>
<keyword evidence="2 5" id="KW-0132">Cell division</keyword>
<feature type="domain" description="SHS2" evidence="7">
    <location>
        <begin position="45"/>
        <end position="231"/>
    </location>
</feature>
<evidence type="ECO:0000256" key="1">
    <source>
        <dbReference type="ARBA" id="ARBA00022475"/>
    </source>
</evidence>
<comment type="caution">
    <text evidence="8">The sequence shown here is derived from an EMBL/GenBank/DDBJ whole genome shotgun (WGS) entry which is preliminary data.</text>
</comment>
<dbReference type="GO" id="GO:0051301">
    <property type="term" value="P:cell division"/>
    <property type="evidence" value="ECO:0007669"/>
    <property type="project" value="UniProtKB-KW"/>
</dbReference>
<dbReference type="InterPro" id="IPR050696">
    <property type="entry name" value="FtsA/MreB"/>
</dbReference>
<dbReference type="SMART" id="SM00842">
    <property type="entry name" value="FtsA"/>
    <property type="match status" value="1"/>
</dbReference>
<proteinExistence type="inferred from homology"/>
<keyword evidence="3 5" id="KW-0472">Membrane</keyword>
<dbReference type="NCBIfam" id="TIGR01174">
    <property type="entry name" value="ftsA"/>
    <property type="match status" value="1"/>
</dbReference>
<dbReference type="InterPro" id="IPR003494">
    <property type="entry name" value="SHS2_FtsA"/>
</dbReference>
<dbReference type="Gene3D" id="3.30.420.40">
    <property type="match status" value="1"/>
</dbReference>
<dbReference type="Proteomes" id="UP001062901">
    <property type="component" value="Unassembled WGS sequence"/>
</dbReference>
<reference evidence="8" key="1">
    <citation type="submission" date="2013-04" db="EMBL/GenBank/DDBJ databases">
        <title>The genome sequencing project of 58 acetic acid bacteria.</title>
        <authorList>
            <person name="Okamoto-Kainuma A."/>
            <person name="Ishikawa M."/>
            <person name="Umino S."/>
            <person name="Koizumi Y."/>
            <person name="Shiwa Y."/>
            <person name="Yoshikawa H."/>
            <person name="Matsutani M."/>
            <person name="Matsushita K."/>
        </authorList>
    </citation>
    <scope>NUCLEOTIDE SEQUENCE</scope>
    <source>
        <strain evidence="8">DSM 15669</strain>
    </source>
</reference>
<keyword evidence="4 5" id="KW-0131">Cell cycle</keyword>
<keyword evidence="9" id="KW-1185">Reference proteome</keyword>
<evidence type="ECO:0000256" key="3">
    <source>
        <dbReference type="ARBA" id="ARBA00023136"/>
    </source>
</evidence>
<evidence type="ECO:0000259" key="7">
    <source>
        <dbReference type="SMART" id="SM00842"/>
    </source>
</evidence>
<comment type="similarity">
    <text evidence="5 6">Belongs to the FtsA/MreB family.</text>
</comment>
<evidence type="ECO:0000313" key="9">
    <source>
        <dbReference type="Proteomes" id="UP001062901"/>
    </source>
</evidence>
<gene>
    <name evidence="5" type="primary">ftsA</name>
    <name evidence="8" type="ORF">AA15669_0011</name>
</gene>
<comment type="function">
    <text evidence="5 6">Cell division protein that is involved in the assembly of the Z ring. May serve as a membrane anchor for the Z ring.</text>
</comment>
<evidence type="ECO:0000313" key="8">
    <source>
        <dbReference type="EMBL" id="GBQ04508.1"/>
    </source>
</evidence>
<keyword evidence="1 5" id="KW-1003">Cell membrane</keyword>
<comment type="subunit">
    <text evidence="5">Self-interacts. Interacts with FtsZ.</text>
</comment>
<evidence type="ECO:0000256" key="6">
    <source>
        <dbReference type="PIRNR" id="PIRNR003101"/>
    </source>
</evidence>